<dbReference type="GO" id="GO:0003993">
    <property type="term" value="F:acid phosphatase activity"/>
    <property type="evidence" value="ECO:0007669"/>
    <property type="project" value="TreeGrafter"/>
</dbReference>
<dbReference type="SUPFAM" id="SSF56784">
    <property type="entry name" value="HAD-like"/>
    <property type="match status" value="1"/>
</dbReference>
<evidence type="ECO:0000313" key="1">
    <source>
        <dbReference type="EMBL" id="KAJ4755218.1"/>
    </source>
</evidence>
<dbReference type="Gene3D" id="3.40.50.1000">
    <property type="entry name" value="HAD superfamily/HAD-like"/>
    <property type="match status" value="1"/>
</dbReference>
<dbReference type="EMBL" id="JAMFTS010000004">
    <property type="protein sequence ID" value="KAJ4763122.1"/>
    <property type="molecule type" value="Genomic_DNA"/>
</dbReference>
<dbReference type="NCBIfam" id="TIGR01681">
    <property type="entry name" value="HAD-SF-IIIC"/>
    <property type="match status" value="1"/>
</dbReference>
<dbReference type="AlphaFoldDB" id="A0AAV8HLB2"/>
<dbReference type="FunFam" id="3.40.50.1000:FF:000120">
    <property type="entry name" value="Magnesium-dependent phosphatase 1"/>
    <property type="match status" value="1"/>
</dbReference>
<dbReference type="InterPro" id="IPR010033">
    <property type="entry name" value="HAD_SF_ppase_IIIC"/>
</dbReference>
<gene>
    <name evidence="4" type="ORF">LUZ62_028178</name>
    <name evidence="3" type="ORF">LUZ62_043039</name>
    <name evidence="2" type="ORF">LUZ62_073497</name>
    <name evidence="1" type="ORF">LUZ62_089623</name>
</gene>
<dbReference type="InterPro" id="IPR023214">
    <property type="entry name" value="HAD_sf"/>
</dbReference>
<dbReference type="SFLD" id="SFLDG01129">
    <property type="entry name" value="C1.5:_HAD__Beta-PGM__Phosphata"/>
    <property type="match status" value="1"/>
</dbReference>
<dbReference type="EMBL" id="JAMFTS010000002">
    <property type="protein sequence ID" value="KAJ4791793.1"/>
    <property type="molecule type" value="Genomic_DNA"/>
</dbReference>
<protein>
    <recommendedName>
        <fullName evidence="6">Magnesium-dependent phosphatase 1</fullName>
    </recommendedName>
</protein>
<evidence type="ECO:0000313" key="5">
    <source>
        <dbReference type="Proteomes" id="UP001140206"/>
    </source>
</evidence>
<dbReference type="SFLD" id="SFLDG01131">
    <property type="entry name" value="C1.5.2:_MDP_Like"/>
    <property type="match status" value="1"/>
</dbReference>
<evidence type="ECO:0008006" key="6">
    <source>
        <dbReference type="Google" id="ProtNLM"/>
    </source>
</evidence>
<dbReference type="PANTHER" id="PTHR17901">
    <property type="entry name" value="MAGNESIUM-DEPENDENT PHOSPHATASE 1 MDP1"/>
    <property type="match status" value="1"/>
</dbReference>
<dbReference type="EMBL" id="JAMFTS010000001">
    <property type="protein sequence ID" value="KAJ4815612.1"/>
    <property type="molecule type" value="Genomic_DNA"/>
</dbReference>
<evidence type="ECO:0000313" key="4">
    <source>
        <dbReference type="EMBL" id="KAJ4815612.1"/>
    </source>
</evidence>
<dbReference type="Proteomes" id="UP001140206">
    <property type="component" value="Chromosome 2"/>
</dbReference>
<keyword evidence="5" id="KW-1185">Reference proteome</keyword>
<dbReference type="SFLD" id="SFLDS00003">
    <property type="entry name" value="Haloacid_Dehalogenase"/>
    <property type="match status" value="1"/>
</dbReference>
<dbReference type="Proteomes" id="UP001140206">
    <property type="component" value="Chromosome 4"/>
</dbReference>
<dbReference type="CDD" id="cd07501">
    <property type="entry name" value="HAD_MDP-1_like"/>
    <property type="match status" value="1"/>
</dbReference>
<accession>A0AAV8HLB2</accession>
<dbReference type="InterPro" id="IPR010036">
    <property type="entry name" value="MDP_1_eu_arc"/>
</dbReference>
<dbReference type="PANTHER" id="PTHR17901:SF14">
    <property type="entry name" value="MAGNESIUM-DEPENDENT PHOSPHATASE 1"/>
    <property type="match status" value="1"/>
</dbReference>
<dbReference type="EMBL" id="JAMFTS010000005">
    <property type="protein sequence ID" value="KAJ4755218.1"/>
    <property type="molecule type" value="Genomic_DNA"/>
</dbReference>
<dbReference type="Pfam" id="PF12689">
    <property type="entry name" value="Acid_PPase"/>
    <property type="match status" value="1"/>
</dbReference>
<dbReference type="InterPro" id="IPR036412">
    <property type="entry name" value="HAD-like_sf"/>
</dbReference>
<dbReference type="Proteomes" id="UP001140206">
    <property type="component" value="Chromosome 1"/>
</dbReference>
<reference evidence="4" key="1">
    <citation type="submission" date="2022-08" db="EMBL/GenBank/DDBJ databases">
        <authorList>
            <person name="Marques A."/>
        </authorList>
    </citation>
    <scope>NUCLEOTIDE SEQUENCE</scope>
    <source>
        <strain evidence="4">RhyPub2mFocal</strain>
        <tissue evidence="4">Leaves</tissue>
    </source>
</reference>
<evidence type="ECO:0000313" key="3">
    <source>
        <dbReference type="EMBL" id="KAJ4791793.1"/>
    </source>
</evidence>
<name>A0AAV8HLB2_9POAL</name>
<evidence type="ECO:0000313" key="2">
    <source>
        <dbReference type="EMBL" id="KAJ4763122.1"/>
    </source>
</evidence>
<comment type="caution">
    <text evidence="4">The sequence shown here is derived from an EMBL/GenBank/DDBJ whole genome shotgun (WGS) entry which is preliminary data.</text>
</comment>
<dbReference type="InterPro" id="IPR035679">
    <property type="entry name" value="MDP-1_euk"/>
</dbReference>
<organism evidence="4 5">
    <name type="scientific">Rhynchospora pubera</name>
    <dbReference type="NCBI Taxonomy" id="906938"/>
    <lineage>
        <taxon>Eukaryota</taxon>
        <taxon>Viridiplantae</taxon>
        <taxon>Streptophyta</taxon>
        <taxon>Embryophyta</taxon>
        <taxon>Tracheophyta</taxon>
        <taxon>Spermatophyta</taxon>
        <taxon>Magnoliopsida</taxon>
        <taxon>Liliopsida</taxon>
        <taxon>Poales</taxon>
        <taxon>Cyperaceae</taxon>
        <taxon>Cyperoideae</taxon>
        <taxon>Rhynchosporeae</taxon>
        <taxon>Rhynchospora</taxon>
    </lineage>
</organism>
<dbReference type="Proteomes" id="UP001140206">
    <property type="component" value="Chromosome 5"/>
</dbReference>
<sequence length="167" mass="19314">MGEVRVKEEALRIMSVIDVLPRLVVFDLDYTLWPFYCECRSKRETPSLYRDAKGIMYALKDKGIDMAIASRSPTPDIANAFIDKLDIKSLFVATEIFSSWTHKTEHFQRIQRRTNIPYKSMLFFDDEDRNINSVSKMGVTSILVENGLNLDMFKLGLRNFASSKTEE</sequence>
<proteinExistence type="predicted"/>